<dbReference type="AlphaFoldDB" id="A0A6N4SSD8"/>
<keyword evidence="6 7" id="KW-0472">Membrane</keyword>
<dbReference type="Pfam" id="PF00528">
    <property type="entry name" value="BPD_transp_1"/>
    <property type="match status" value="1"/>
</dbReference>
<dbReference type="EMBL" id="CP000383">
    <property type="protein sequence ID" value="ABG59234.1"/>
    <property type="molecule type" value="Genomic_DNA"/>
</dbReference>
<gene>
    <name evidence="9" type="primary">nrtB</name>
    <name evidence="9" type="ordered locus">CHU_1968</name>
</gene>
<evidence type="ECO:0000256" key="2">
    <source>
        <dbReference type="ARBA" id="ARBA00022448"/>
    </source>
</evidence>
<evidence type="ECO:0000256" key="4">
    <source>
        <dbReference type="ARBA" id="ARBA00022692"/>
    </source>
</evidence>
<sequence length="377" mass="41451">MPGNLCVLSTVNCQQNIMKTKLITSMNWIGLGFLEPVIRLLSGEEPLKNLTEVGKNLFLPLASVLAFIVLWEAGAHKLYSIEADRKVQKVLTEQGKDAAVQMRKCIDSGEKECKPNSLPSPSQVYAACLSLLADHRMIAQDKKSFTDKTAKVNAMRAKAGQSEIRYTGRPSFVDQIGTSLKTVFAGVLLSMFIAIPIGILLGLSETLRTSINWLIQILKPVSPVVWLLLVSMVIKTLLTDSTMDKSFLISFISVGLCGMWATLVNTSMGVASVDKDYINVSKVLRLNVWKNIYKIVLPSSFPLIFTGIRITVSVSWMVLIAIELLAQSPGLGSFVWEQFQNGANDSNAKILVAMFVIGGIGFLLDKIMMTLQKLLTF</sequence>
<evidence type="ECO:0000256" key="7">
    <source>
        <dbReference type="RuleBase" id="RU363032"/>
    </source>
</evidence>
<evidence type="ECO:0000313" key="9">
    <source>
        <dbReference type="EMBL" id="ABG59234.1"/>
    </source>
</evidence>
<comment type="subcellular location">
    <subcellularLocation>
        <location evidence="1 7">Cell membrane</location>
        <topology evidence="1 7">Multi-pass membrane protein</topology>
    </subcellularLocation>
</comment>
<dbReference type="KEGG" id="chu:CHU_1968"/>
<accession>A0A6N4SSD8</accession>
<evidence type="ECO:0000259" key="8">
    <source>
        <dbReference type="PROSITE" id="PS50928"/>
    </source>
</evidence>
<dbReference type="SUPFAM" id="SSF161098">
    <property type="entry name" value="MetI-like"/>
    <property type="match status" value="1"/>
</dbReference>
<organism evidence="9 10">
    <name type="scientific">Cytophaga hutchinsonii (strain ATCC 33406 / DSM 1761 / CIP 103989 / NBRC 15051 / NCIMB 9469 / D465)</name>
    <dbReference type="NCBI Taxonomy" id="269798"/>
    <lineage>
        <taxon>Bacteria</taxon>
        <taxon>Pseudomonadati</taxon>
        <taxon>Bacteroidota</taxon>
        <taxon>Cytophagia</taxon>
        <taxon>Cytophagales</taxon>
        <taxon>Cytophagaceae</taxon>
        <taxon>Cytophaga</taxon>
    </lineage>
</organism>
<feature type="domain" description="ABC transmembrane type-1" evidence="8">
    <location>
        <begin position="176"/>
        <end position="368"/>
    </location>
</feature>
<dbReference type="InterPro" id="IPR000515">
    <property type="entry name" value="MetI-like"/>
</dbReference>
<evidence type="ECO:0000256" key="3">
    <source>
        <dbReference type="ARBA" id="ARBA00022475"/>
    </source>
</evidence>
<evidence type="ECO:0000256" key="5">
    <source>
        <dbReference type="ARBA" id="ARBA00022989"/>
    </source>
</evidence>
<protein>
    <submittedName>
        <fullName evidence="9">Nitrate ABC transporter, permease component</fullName>
    </submittedName>
</protein>
<keyword evidence="2 7" id="KW-0813">Transport</keyword>
<dbReference type="Gene3D" id="1.10.3720.10">
    <property type="entry name" value="MetI-like"/>
    <property type="match status" value="1"/>
</dbReference>
<dbReference type="PANTHER" id="PTHR30151:SF7">
    <property type="entry name" value="NITRATE IMPORT PERMEASE PROTEIN NRTB"/>
    <property type="match status" value="1"/>
</dbReference>
<dbReference type="PANTHER" id="PTHR30151">
    <property type="entry name" value="ALKANE SULFONATE ABC TRANSPORTER-RELATED, MEMBRANE SUBUNIT"/>
    <property type="match status" value="1"/>
</dbReference>
<evidence type="ECO:0000256" key="6">
    <source>
        <dbReference type="ARBA" id="ARBA00023136"/>
    </source>
</evidence>
<reference evidence="9 10" key="1">
    <citation type="journal article" date="2007" name="Appl. Environ. Microbiol.">
        <title>Genome sequence of the cellulolytic gliding bacterium Cytophaga hutchinsonii.</title>
        <authorList>
            <person name="Xie G."/>
            <person name="Bruce D.C."/>
            <person name="Challacombe J.F."/>
            <person name="Chertkov O."/>
            <person name="Detter J.C."/>
            <person name="Gilna P."/>
            <person name="Han C.S."/>
            <person name="Lucas S."/>
            <person name="Misra M."/>
            <person name="Myers G.L."/>
            <person name="Richardson P."/>
            <person name="Tapia R."/>
            <person name="Thayer N."/>
            <person name="Thompson L.S."/>
            <person name="Brettin T.S."/>
            <person name="Henrissat B."/>
            <person name="Wilson D.B."/>
            <person name="McBride M.J."/>
        </authorList>
    </citation>
    <scope>NUCLEOTIDE SEQUENCE [LARGE SCALE GENOMIC DNA]</scope>
    <source>
        <strain evidence="10">ATCC 33406 / DSM 1761 / CIP 103989 / NBRC 15051 / NCIMB 9469 / D465</strain>
    </source>
</reference>
<keyword evidence="4 7" id="KW-0812">Transmembrane</keyword>
<evidence type="ECO:0000256" key="1">
    <source>
        <dbReference type="ARBA" id="ARBA00004651"/>
    </source>
</evidence>
<feature type="transmembrane region" description="Helical" evidence="7">
    <location>
        <begin position="291"/>
        <end position="308"/>
    </location>
</feature>
<keyword evidence="10" id="KW-1185">Reference proteome</keyword>
<feature type="transmembrane region" description="Helical" evidence="7">
    <location>
        <begin position="182"/>
        <end position="201"/>
    </location>
</feature>
<feature type="transmembrane region" description="Helical" evidence="7">
    <location>
        <begin position="315"/>
        <end position="336"/>
    </location>
</feature>
<name>A0A6N4SSD8_CYTH3</name>
<feature type="transmembrane region" description="Helical" evidence="7">
    <location>
        <begin position="348"/>
        <end position="364"/>
    </location>
</feature>
<comment type="similarity">
    <text evidence="7">Belongs to the binding-protein-dependent transport system permease family.</text>
</comment>
<dbReference type="CDD" id="cd06261">
    <property type="entry name" value="TM_PBP2"/>
    <property type="match status" value="1"/>
</dbReference>
<feature type="transmembrane region" description="Helical" evidence="7">
    <location>
        <begin position="246"/>
        <end position="271"/>
    </location>
</feature>
<proteinExistence type="inferred from homology"/>
<evidence type="ECO:0000313" key="10">
    <source>
        <dbReference type="Proteomes" id="UP000001822"/>
    </source>
</evidence>
<dbReference type="Proteomes" id="UP000001822">
    <property type="component" value="Chromosome"/>
</dbReference>
<keyword evidence="5 7" id="KW-1133">Transmembrane helix</keyword>
<keyword evidence="3" id="KW-1003">Cell membrane</keyword>
<feature type="transmembrane region" description="Helical" evidence="7">
    <location>
        <begin position="213"/>
        <end position="234"/>
    </location>
</feature>
<dbReference type="GO" id="GO:0055085">
    <property type="term" value="P:transmembrane transport"/>
    <property type="evidence" value="ECO:0007669"/>
    <property type="project" value="InterPro"/>
</dbReference>
<dbReference type="InterPro" id="IPR035906">
    <property type="entry name" value="MetI-like_sf"/>
</dbReference>
<dbReference type="GO" id="GO:0005886">
    <property type="term" value="C:plasma membrane"/>
    <property type="evidence" value="ECO:0007669"/>
    <property type="project" value="UniProtKB-SubCell"/>
</dbReference>
<dbReference type="PROSITE" id="PS50928">
    <property type="entry name" value="ABC_TM1"/>
    <property type="match status" value="1"/>
</dbReference>